<accession>A0A8J4F915</accession>
<gene>
    <name evidence="2" type="ORF">Vafri_16453</name>
</gene>
<protein>
    <submittedName>
        <fullName evidence="2">Uncharacterized protein</fullName>
    </submittedName>
</protein>
<evidence type="ECO:0000256" key="1">
    <source>
        <dbReference type="SAM" id="MobiDB-lite"/>
    </source>
</evidence>
<name>A0A8J4F915_9CHLO</name>
<keyword evidence="3" id="KW-1185">Reference proteome</keyword>
<feature type="region of interest" description="Disordered" evidence="1">
    <location>
        <begin position="58"/>
        <end position="77"/>
    </location>
</feature>
<evidence type="ECO:0000313" key="2">
    <source>
        <dbReference type="EMBL" id="GIL62190.1"/>
    </source>
</evidence>
<comment type="caution">
    <text evidence="2">The sequence shown here is derived from an EMBL/GenBank/DDBJ whole genome shotgun (WGS) entry which is preliminary data.</text>
</comment>
<reference evidence="2" key="1">
    <citation type="journal article" date="2021" name="Proc. Natl. Acad. Sci. U.S.A.">
        <title>Three genomes in the algal genus Volvox reveal the fate of a haploid sex-determining region after a transition to homothallism.</title>
        <authorList>
            <person name="Yamamoto K."/>
            <person name="Hamaji T."/>
            <person name="Kawai-Toyooka H."/>
            <person name="Matsuzaki R."/>
            <person name="Takahashi F."/>
            <person name="Nishimura Y."/>
            <person name="Kawachi M."/>
            <person name="Noguchi H."/>
            <person name="Minakuchi Y."/>
            <person name="Umen J.G."/>
            <person name="Toyoda A."/>
            <person name="Nozaki H."/>
        </authorList>
    </citation>
    <scope>NUCLEOTIDE SEQUENCE</scope>
    <source>
        <strain evidence="2">NIES-3780</strain>
    </source>
</reference>
<proteinExistence type="predicted"/>
<sequence length="106" mass="11094">MLVGRTACYPIMSYGAAALLVRRTGRYVENRDRTNQGPPSGSGGASPAEGVTVVAVGRRKKTDPGADTEGGGGGRLTGGGLRVWVVSEQRVDRAGWGMTTYVNMVH</sequence>
<evidence type="ECO:0000313" key="3">
    <source>
        <dbReference type="Proteomes" id="UP000747399"/>
    </source>
</evidence>
<feature type="compositionally biased region" description="Gly residues" evidence="1">
    <location>
        <begin position="68"/>
        <end position="77"/>
    </location>
</feature>
<dbReference type="Proteomes" id="UP000747399">
    <property type="component" value="Unassembled WGS sequence"/>
</dbReference>
<dbReference type="AlphaFoldDB" id="A0A8J4F915"/>
<feature type="region of interest" description="Disordered" evidence="1">
    <location>
        <begin position="29"/>
        <end position="52"/>
    </location>
</feature>
<dbReference type="EMBL" id="BNCO01000049">
    <property type="protein sequence ID" value="GIL62190.1"/>
    <property type="molecule type" value="Genomic_DNA"/>
</dbReference>
<organism evidence="2 3">
    <name type="scientific">Volvox africanus</name>
    <dbReference type="NCBI Taxonomy" id="51714"/>
    <lineage>
        <taxon>Eukaryota</taxon>
        <taxon>Viridiplantae</taxon>
        <taxon>Chlorophyta</taxon>
        <taxon>core chlorophytes</taxon>
        <taxon>Chlorophyceae</taxon>
        <taxon>CS clade</taxon>
        <taxon>Chlamydomonadales</taxon>
        <taxon>Volvocaceae</taxon>
        <taxon>Volvox</taxon>
    </lineage>
</organism>